<dbReference type="EMBL" id="CP017831">
    <property type="protein sequence ID" value="AOZ97416.1"/>
    <property type="molecule type" value="Genomic_DNA"/>
</dbReference>
<dbReference type="RefSeq" id="WP_071177023.1">
    <property type="nucleotide sequence ID" value="NZ_CP017831.1"/>
</dbReference>
<sequence length="390" mass="43629">MNLNRPIVLYMHAGSGNHGCEAIANSTVKLIAAKRKEQGADTKLPVLIVTNSVAEDRKYSLGELEKEGLCTLVEERHIDRVFVDHVLYYGYRKITGDRESFLRYRFKDAFKLFSQMSKEAPLWDKSQKPLAVSIGGDNYCYPEMVQDLILAHNVFRKKGFETILWGCSIEPDSLKDPVLYKDLCAYSKIYARESITYNGLLNAGISADKLVLRKDPAFMLDTSDVSDGDVVKQGKTIGINLSPMVIEKEKTPGITMENYKKFIQYIFDNTDDSVALIPHVVWSGSDDRKPLTELYEAFKDTGRIALIGDRPAEGLKGYIAKCSFFVGARTHSTIAAYSSNVPTLVIGYSVKSKGIATDLFGTYENYCLPVQELSEPDSLIKAYNKIKETA</sequence>
<feature type="domain" description="Polysaccharide pyruvyl transferase" evidence="1">
    <location>
        <begin position="68"/>
        <end position="349"/>
    </location>
</feature>
<gene>
    <name evidence="2" type="ORF">bhn_I2384</name>
</gene>
<dbReference type="PANTHER" id="PTHR36836:SF1">
    <property type="entry name" value="COLANIC ACID BIOSYNTHESIS PROTEIN WCAK"/>
    <property type="match status" value="1"/>
</dbReference>
<keyword evidence="3" id="KW-1185">Reference proteome</keyword>
<keyword evidence="2" id="KW-0808">Transferase</keyword>
<evidence type="ECO:0000259" key="1">
    <source>
        <dbReference type="Pfam" id="PF04230"/>
    </source>
</evidence>
<dbReference type="InterPro" id="IPR007345">
    <property type="entry name" value="Polysacch_pyruvyl_Trfase"/>
</dbReference>
<dbReference type="AlphaFoldDB" id="A0A1D9P477"/>
<dbReference type="PANTHER" id="PTHR36836">
    <property type="entry name" value="COLANIC ACID BIOSYNTHESIS PROTEIN WCAK"/>
    <property type="match status" value="1"/>
</dbReference>
<dbReference type="Pfam" id="PF04230">
    <property type="entry name" value="PS_pyruv_trans"/>
    <property type="match status" value="1"/>
</dbReference>
<dbReference type="Proteomes" id="UP000179284">
    <property type="component" value="Chromosome I"/>
</dbReference>
<protein>
    <submittedName>
        <fullName evidence="2">Polysaccharide pyruvyl transferase</fullName>
    </submittedName>
</protein>
<dbReference type="GO" id="GO:0016740">
    <property type="term" value="F:transferase activity"/>
    <property type="evidence" value="ECO:0007669"/>
    <property type="project" value="UniProtKB-KW"/>
</dbReference>
<evidence type="ECO:0000313" key="3">
    <source>
        <dbReference type="Proteomes" id="UP000179284"/>
    </source>
</evidence>
<reference evidence="3" key="1">
    <citation type="submission" date="2016-10" db="EMBL/GenBank/DDBJ databases">
        <title>The complete genome sequence of the rumen bacterium Butyrivibrio hungatei MB2003.</title>
        <authorList>
            <person name="Palevich N."/>
            <person name="Kelly W.J."/>
            <person name="Leahy S.C."/>
            <person name="Altermann E."/>
            <person name="Rakonjac J."/>
            <person name="Attwood G.T."/>
        </authorList>
    </citation>
    <scope>NUCLEOTIDE SEQUENCE [LARGE SCALE GENOMIC DNA]</scope>
    <source>
        <strain evidence="3">MB2003</strain>
    </source>
</reference>
<name>A0A1D9P477_9FIRM</name>
<dbReference type="KEGG" id="bhu:bhn_I2384"/>
<accession>A0A1D9P477</accession>
<dbReference type="OrthoDB" id="1814359at2"/>
<organism evidence="2 3">
    <name type="scientific">Butyrivibrio hungatei</name>
    <dbReference type="NCBI Taxonomy" id="185008"/>
    <lineage>
        <taxon>Bacteria</taxon>
        <taxon>Bacillati</taxon>
        <taxon>Bacillota</taxon>
        <taxon>Clostridia</taxon>
        <taxon>Lachnospirales</taxon>
        <taxon>Lachnospiraceae</taxon>
        <taxon>Butyrivibrio</taxon>
    </lineage>
</organism>
<evidence type="ECO:0000313" key="2">
    <source>
        <dbReference type="EMBL" id="AOZ97416.1"/>
    </source>
</evidence>
<proteinExistence type="predicted"/>